<dbReference type="Proteomes" id="UP001626603">
    <property type="component" value="Chromosome"/>
</dbReference>
<evidence type="ECO:0000313" key="2">
    <source>
        <dbReference type="Proteomes" id="UP001626603"/>
    </source>
</evidence>
<name>A0ABD8A960_9EURY</name>
<keyword evidence="2" id="KW-1185">Reference proteome</keyword>
<reference evidence="1 2" key="1">
    <citation type="submission" date="2023-10" db="EMBL/GenBank/DDBJ databases">
        <title>The complete genome sequence of Methanoculleus palmolei DSM 4273.</title>
        <authorList>
            <person name="Lai S.-J."/>
            <person name="You Y.-T."/>
            <person name="Chen S.-C."/>
        </authorList>
    </citation>
    <scope>NUCLEOTIDE SEQUENCE [LARGE SCALE GENOMIC DNA]</scope>
    <source>
        <strain evidence="1 2">DSM 4273</strain>
    </source>
</reference>
<dbReference type="EMBL" id="CP137641">
    <property type="protein sequence ID" value="WOX55665.1"/>
    <property type="molecule type" value="Genomic_DNA"/>
</dbReference>
<dbReference type="PROSITE" id="PS51257">
    <property type="entry name" value="PROKAR_LIPOPROTEIN"/>
    <property type="match status" value="1"/>
</dbReference>
<evidence type="ECO:0000313" key="1">
    <source>
        <dbReference type="EMBL" id="WOX55665.1"/>
    </source>
</evidence>
<evidence type="ECO:0008006" key="3">
    <source>
        <dbReference type="Google" id="ProtNLM"/>
    </source>
</evidence>
<accession>A0ABD8A960</accession>
<gene>
    <name evidence="1" type="ORF">R6Y95_09355</name>
</gene>
<dbReference type="AlphaFoldDB" id="A0ABD8A960"/>
<protein>
    <recommendedName>
        <fullName evidence="3">Transposase</fullName>
    </recommendedName>
</protein>
<proteinExistence type="predicted"/>
<sequence>MVEICSRPPGRRRRWGLWSGTQIAFSCWTGAVTATGRRGRGTGVEPHLHIIAASCDSEKNGTAEPRFDEIERLVSAVLEAFRR</sequence>
<organism evidence="1 2">
    <name type="scientific">Methanoculleus palmolei</name>
    <dbReference type="NCBI Taxonomy" id="72612"/>
    <lineage>
        <taxon>Archaea</taxon>
        <taxon>Methanobacteriati</taxon>
        <taxon>Methanobacteriota</taxon>
        <taxon>Stenosarchaea group</taxon>
        <taxon>Methanomicrobia</taxon>
        <taxon>Methanomicrobiales</taxon>
        <taxon>Methanomicrobiaceae</taxon>
        <taxon>Methanoculleus</taxon>
    </lineage>
</organism>